<comment type="caution">
    <text evidence="1">The sequence shown here is derived from an EMBL/GenBank/DDBJ whole genome shotgun (WGS) entry which is preliminary data.</text>
</comment>
<name>A0A821Q0G5_9NEOP</name>
<reference evidence="1" key="1">
    <citation type="submission" date="2021-02" db="EMBL/GenBank/DDBJ databases">
        <authorList>
            <person name="Steward A R."/>
        </authorList>
    </citation>
    <scope>NUCLEOTIDE SEQUENCE</scope>
</reference>
<gene>
    <name evidence="1" type="ORF">PMACD_LOCUS4382</name>
</gene>
<organism evidence="1 2">
    <name type="scientific">Pieris macdunnoughi</name>
    <dbReference type="NCBI Taxonomy" id="345717"/>
    <lineage>
        <taxon>Eukaryota</taxon>
        <taxon>Metazoa</taxon>
        <taxon>Ecdysozoa</taxon>
        <taxon>Arthropoda</taxon>
        <taxon>Hexapoda</taxon>
        <taxon>Insecta</taxon>
        <taxon>Pterygota</taxon>
        <taxon>Neoptera</taxon>
        <taxon>Endopterygota</taxon>
        <taxon>Lepidoptera</taxon>
        <taxon>Glossata</taxon>
        <taxon>Ditrysia</taxon>
        <taxon>Papilionoidea</taxon>
        <taxon>Pieridae</taxon>
        <taxon>Pierinae</taxon>
        <taxon>Pieris</taxon>
    </lineage>
</organism>
<dbReference type="AlphaFoldDB" id="A0A821Q0G5"/>
<dbReference type="EMBL" id="CAJOBZ010000008">
    <property type="protein sequence ID" value="CAF4817111.1"/>
    <property type="molecule type" value="Genomic_DNA"/>
</dbReference>
<sequence length="129" mass="14530">MQQIDKDLNSNLKQTIYISKSAITNFNASMNELYKNQILLNDVIDKLSLSVKNVSEVINSVKLQTNMDEILSVLQASLLTLSFKIEDILSSVLFSKSNTIHPSIITPKQLYVDLVSNIKDVSRLKDFPV</sequence>
<accession>A0A821Q0G5</accession>
<evidence type="ECO:0000313" key="1">
    <source>
        <dbReference type="EMBL" id="CAF4817111.1"/>
    </source>
</evidence>
<evidence type="ECO:0000313" key="2">
    <source>
        <dbReference type="Proteomes" id="UP000663880"/>
    </source>
</evidence>
<dbReference type="Proteomes" id="UP000663880">
    <property type="component" value="Unassembled WGS sequence"/>
</dbReference>
<protein>
    <submittedName>
        <fullName evidence="1">Uncharacterized protein</fullName>
    </submittedName>
</protein>
<proteinExistence type="predicted"/>
<dbReference type="OrthoDB" id="6624493at2759"/>
<keyword evidence="2" id="KW-1185">Reference proteome</keyword>